<keyword evidence="3 5" id="KW-0288">FMN</keyword>
<reference evidence="7" key="3">
    <citation type="submission" date="2021-10" db="EMBL/GenBank/DDBJ databases">
        <authorList>
            <person name="Mesa V."/>
        </authorList>
    </citation>
    <scope>NUCLEOTIDE SEQUENCE</scope>
    <source>
        <strain evidence="7">CC3_PB</strain>
    </source>
</reference>
<dbReference type="InterPro" id="IPR000415">
    <property type="entry name" value="Nitroreductase-like"/>
</dbReference>
<dbReference type="PANTHER" id="PTHR43425">
    <property type="entry name" value="OXYGEN-INSENSITIVE NADPH NITROREDUCTASE"/>
    <property type="match status" value="1"/>
</dbReference>
<evidence type="ECO:0000256" key="2">
    <source>
        <dbReference type="ARBA" id="ARBA00022630"/>
    </source>
</evidence>
<dbReference type="InterPro" id="IPR016446">
    <property type="entry name" value="Flavin_OxRdtase_Frp"/>
</dbReference>
<feature type="domain" description="Nitroreductase" evidence="6">
    <location>
        <begin position="8"/>
        <end position="164"/>
    </location>
</feature>
<evidence type="ECO:0000256" key="4">
    <source>
        <dbReference type="ARBA" id="ARBA00023002"/>
    </source>
</evidence>
<dbReference type="InterPro" id="IPR029479">
    <property type="entry name" value="Nitroreductase"/>
</dbReference>
<dbReference type="PANTHER" id="PTHR43425:SF2">
    <property type="entry name" value="OXYGEN-INSENSITIVE NADPH NITROREDUCTASE"/>
    <property type="match status" value="1"/>
</dbReference>
<evidence type="ECO:0000313" key="7">
    <source>
        <dbReference type="EMBL" id="CAG9708466.1"/>
    </source>
</evidence>
<dbReference type="Proteomes" id="UP000220840">
    <property type="component" value="Unassembled WGS sequence"/>
</dbReference>
<evidence type="ECO:0000313" key="11">
    <source>
        <dbReference type="Proteomes" id="UP000220840"/>
    </source>
</evidence>
<dbReference type="EMBL" id="PDCJ01000001">
    <property type="protein sequence ID" value="PEG30849.1"/>
    <property type="molecule type" value="Genomic_DNA"/>
</dbReference>
<reference evidence="8" key="4">
    <citation type="submission" date="2022-10" db="EMBL/GenBank/DDBJ databases">
        <authorList>
            <person name="Aires J."/>
            <person name="Mesa V."/>
        </authorList>
    </citation>
    <scope>NUCLEOTIDE SEQUENCE</scope>
    <source>
        <strain evidence="8">Clostridium neonatale JD116</strain>
    </source>
</reference>
<dbReference type="Gene3D" id="3.40.109.10">
    <property type="entry name" value="NADH Oxidase"/>
    <property type="match status" value="1"/>
</dbReference>
<dbReference type="PIRSF" id="PIRSF005426">
    <property type="entry name" value="Frp"/>
    <property type="match status" value="1"/>
</dbReference>
<evidence type="ECO:0000313" key="10">
    <source>
        <dbReference type="EMBL" id="VCT84261.1"/>
    </source>
</evidence>
<dbReference type="RefSeq" id="WP_058295016.1">
    <property type="nucleotide sequence ID" value="NZ_CAKJVE010000004.1"/>
</dbReference>
<dbReference type="Proteomes" id="UP000431451">
    <property type="component" value="Unassembled WGS sequence"/>
</dbReference>
<evidence type="ECO:0000313" key="12">
    <source>
        <dbReference type="Proteomes" id="UP000431451"/>
    </source>
</evidence>
<dbReference type="Pfam" id="PF00881">
    <property type="entry name" value="Nitroreductase"/>
    <property type="match status" value="1"/>
</dbReference>
<dbReference type="EMBL" id="CAKJVE010000004">
    <property type="protein sequence ID" value="CAG9708466.1"/>
    <property type="molecule type" value="Genomic_DNA"/>
</dbReference>
<sequence>MNNTIEIIKNHRSIRQYLDKDIPDEIIDEIIMSAQAMPNSINGQQTTIIVVKDKAKREKLAELTGNQPHVAEAPVFLVFLIDFYRTYLAAKKNHVEQVVHEYVEGTEVGSVDAGIALGAATIAAESLGLGVVPIGGIRKNPEKVIELLELPKYTFPVVGLVVGYPADKSHKKPRIPFNSYRHIDKYDKKIVESSIDSYDDQMASYLKDIGRYDKEKNWSSQTSGYYKLNYYPKVKAIMERQGFTNK</sequence>
<reference evidence="9 11" key="1">
    <citation type="submission" date="2017-10" db="EMBL/GenBank/DDBJ databases">
        <title>Effective Description of Clostridium neonatale sp. nov. linked to necrotizing enterocolitis in neonates and a clarification of species assignable to the genus Clostridium (Prazmowski 1880) emend. Lawson and Rainey 2016.</title>
        <authorList>
            <person name="Bernard K."/>
            <person name="Burdz T."/>
            <person name="Wiebe D."/>
            <person name="Balcewich B."/>
            <person name="Alfa M."/>
            <person name="Bernier A.-M."/>
        </authorList>
    </citation>
    <scope>NUCLEOTIDE SEQUENCE [LARGE SCALE GENOMIC DNA]</scope>
    <source>
        <strain evidence="9 11">LCDC99A005</strain>
    </source>
</reference>
<keyword evidence="5" id="KW-0521">NADP</keyword>
<dbReference type="EMBL" id="UWJD01000001">
    <property type="protein sequence ID" value="VCT84261.1"/>
    <property type="molecule type" value="Genomic_DNA"/>
</dbReference>
<protein>
    <submittedName>
        <fullName evidence="7">FMN reductase (NAD(P)H)</fullName>
    </submittedName>
    <submittedName>
        <fullName evidence="10">FMN reductase [NAD(P)H]</fullName>
        <ecNumber evidence="7 10">1.5.1.39</ecNumber>
    </submittedName>
    <submittedName>
        <fullName evidence="9">NADPH-dependent oxidoreductase</fullName>
    </submittedName>
</protein>
<accession>A0A2A7MGX2</accession>
<evidence type="ECO:0000256" key="3">
    <source>
        <dbReference type="ARBA" id="ARBA00022643"/>
    </source>
</evidence>
<dbReference type="SUPFAM" id="SSF55469">
    <property type="entry name" value="FMN-dependent nitroreductase-like"/>
    <property type="match status" value="1"/>
</dbReference>
<evidence type="ECO:0000259" key="6">
    <source>
        <dbReference type="Pfam" id="PF00881"/>
    </source>
</evidence>
<gene>
    <name evidence="7" type="primary">nfrA</name>
    <name evidence="10" type="synonym">nfrA2_2</name>
    <name evidence="8" type="ORF">CNEO2_280080</name>
    <name evidence="7" type="ORF">CNEO_43633</name>
    <name evidence="10" type="ORF">CNEONATNEC25_01861</name>
    <name evidence="9" type="ORF">CQ394_03770</name>
</gene>
<evidence type="ECO:0000313" key="8">
    <source>
        <dbReference type="EMBL" id="CAI3589653.1"/>
    </source>
</evidence>
<evidence type="ECO:0000313" key="9">
    <source>
        <dbReference type="EMBL" id="PEG30849.1"/>
    </source>
</evidence>
<evidence type="ECO:0000256" key="1">
    <source>
        <dbReference type="ARBA" id="ARBA00008366"/>
    </source>
</evidence>
<organism evidence="9 11">
    <name type="scientific">Clostridium neonatale</name>
    <dbReference type="NCBI Taxonomy" id="137838"/>
    <lineage>
        <taxon>Bacteria</taxon>
        <taxon>Bacillati</taxon>
        <taxon>Bacillota</taxon>
        <taxon>Clostridia</taxon>
        <taxon>Eubacteriales</taxon>
        <taxon>Clostridiaceae</taxon>
        <taxon>Clostridium</taxon>
    </lineage>
</organism>
<dbReference type="OrthoDB" id="9775805at2"/>
<name>A0A2A7MGX2_9CLOT</name>
<dbReference type="GO" id="GO:0008752">
    <property type="term" value="F:FMN reductase [NAD(P)H] activity"/>
    <property type="evidence" value="ECO:0007669"/>
    <property type="project" value="UniProtKB-EC"/>
</dbReference>
<dbReference type="AlphaFoldDB" id="A0A2A7MGX2"/>
<keyword evidence="11" id="KW-1185">Reference proteome</keyword>
<keyword evidence="4 5" id="KW-0560">Oxidoreductase</keyword>
<dbReference type="STRING" id="137838.GCA_001458595_02215"/>
<dbReference type="EMBL" id="CAMTCP010000210">
    <property type="protein sequence ID" value="CAI3589653.1"/>
    <property type="molecule type" value="Genomic_DNA"/>
</dbReference>
<evidence type="ECO:0000256" key="5">
    <source>
        <dbReference type="PIRNR" id="PIRNR005426"/>
    </source>
</evidence>
<dbReference type="Proteomes" id="UP001189143">
    <property type="component" value="Unassembled WGS sequence"/>
</dbReference>
<dbReference type="CDD" id="cd02146">
    <property type="entry name" value="NfsA-like"/>
    <property type="match status" value="1"/>
</dbReference>
<reference evidence="10 12" key="2">
    <citation type="submission" date="2018-06" db="EMBL/GenBank/DDBJ databases">
        <authorList>
            <consortium name="IHU Genomes"/>
        </authorList>
    </citation>
    <scope>NUCLEOTIDE SEQUENCE [LARGE SCALE GENOMIC DNA]</scope>
    <source>
        <strain evidence="10 12">NEC25</strain>
    </source>
</reference>
<proteinExistence type="inferred from homology"/>
<dbReference type="EC" id="1.5.1.39" evidence="7 10"/>
<dbReference type="Proteomes" id="UP000789738">
    <property type="component" value="Unassembled WGS sequence"/>
</dbReference>
<keyword evidence="2 5" id="KW-0285">Flavoprotein</keyword>
<comment type="similarity">
    <text evidence="1 5">Belongs to the flavin oxidoreductase frp family.</text>
</comment>